<protein>
    <submittedName>
        <fullName evidence="2">Uncharacterized protein</fullName>
    </submittedName>
</protein>
<keyword evidence="3" id="KW-1185">Reference proteome</keyword>
<organism evidence="2 3">
    <name type="scientific">Euplotes crassus</name>
    <dbReference type="NCBI Taxonomy" id="5936"/>
    <lineage>
        <taxon>Eukaryota</taxon>
        <taxon>Sar</taxon>
        <taxon>Alveolata</taxon>
        <taxon>Ciliophora</taxon>
        <taxon>Intramacronucleata</taxon>
        <taxon>Spirotrichea</taxon>
        <taxon>Hypotrichia</taxon>
        <taxon>Euplotida</taxon>
        <taxon>Euplotidae</taxon>
        <taxon>Moneuplotes</taxon>
    </lineage>
</organism>
<keyword evidence="1" id="KW-0472">Membrane</keyword>
<dbReference type="Proteomes" id="UP001295684">
    <property type="component" value="Unassembled WGS sequence"/>
</dbReference>
<dbReference type="AlphaFoldDB" id="A0AAD1XTJ1"/>
<sequence>MSGESNLKYLALGVVAAAAAGAFVYFTVNNEAEEEEDVQEAQEELTLDRVKEMLNEDIEKLKTIEMKDVHGLTHPFLFEVFRVLKKYVTLVQSIDGETQFEQRIQLLKDGNEEEYAKLKETINKENDEKIKEITTTLYQELDFTDLDYATGIQKNAYNPEFSKKLQEIDKEVVEEIQTYHPTNELPEDLTIEKAKEIRVFVQKETQKKLNELQSLGLPQAQFHEKFVKEIAKLDDIIYIKFGFKNKEVLQAFNKYRLIAARSGMAA</sequence>
<gene>
    <name evidence="2" type="ORF">ECRASSUSDP1_LOCUS20007</name>
</gene>
<feature type="transmembrane region" description="Helical" evidence="1">
    <location>
        <begin position="7"/>
        <end position="28"/>
    </location>
</feature>
<evidence type="ECO:0000256" key="1">
    <source>
        <dbReference type="SAM" id="Phobius"/>
    </source>
</evidence>
<proteinExistence type="predicted"/>
<accession>A0AAD1XTJ1</accession>
<reference evidence="2" key="1">
    <citation type="submission" date="2023-07" db="EMBL/GenBank/DDBJ databases">
        <authorList>
            <consortium name="AG Swart"/>
            <person name="Singh M."/>
            <person name="Singh A."/>
            <person name="Seah K."/>
            <person name="Emmerich C."/>
        </authorList>
    </citation>
    <scope>NUCLEOTIDE SEQUENCE</scope>
    <source>
        <strain evidence="2">DP1</strain>
    </source>
</reference>
<keyword evidence="1" id="KW-0812">Transmembrane</keyword>
<evidence type="ECO:0000313" key="2">
    <source>
        <dbReference type="EMBL" id="CAI2378609.1"/>
    </source>
</evidence>
<comment type="caution">
    <text evidence="2">The sequence shown here is derived from an EMBL/GenBank/DDBJ whole genome shotgun (WGS) entry which is preliminary data.</text>
</comment>
<name>A0AAD1XTJ1_EUPCR</name>
<evidence type="ECO:0000313" key="3">
    <source>
        <dbReference type="Proteomes" id="UP001295684"/>
    </source>
</evidence>
<dbReference type="EMBL" id="CAMPGE010020356">
    <property type="protein sequence ID" value="CAI2378609.1"/>
    <property type="molecule type" value="Genomic_DNA"/>
</dbReference>
<keyword evidence="1" id="KW-1133">Transmembrane helix</keyword>